<dbReference type="PROSITE" id="PS50987">
    <property type="entry name" value="HTH_ARSR_2"/>
    <property type="match status" value="1"/>
</dbReference>
<dbReference type="GO" id="GO:0003700">
    <property type="term" value="F:DNA-binding transcription factor activity"/>
    <property type="evidence" value="ECO:0007669"/>
    <property type="project" value="InterPro"/>
</dbReference>
<feature type="transmembrane region" description="Helical" evidence="1">
    <location>
        <begin position="12"/>
        <end position="31"/>
    </location>
</feature>
<name>A0A1F8F913_9BACT</name>
<dbReference type="SUPFAM" id="SSF46785">
    <property type="entry name" value="Winged helix' DNA-binding domain"/>
    <property type="match status" value="1"/>
</dbReference>
<evidence type="ECO:0000256" key="1">
    <source>
        <dbReference type="SAM" id="Phobius"/>
    </source>
</evidence>
<dbReference type="Pfam" id="PF22168">
    <property type="entry name" value="DIP2311-like_C"/>
    <property type="match status" value="1"/>
</dbReference>
<dbReference type="InterPro" id="IPR036388">
    <property type="entry name" value="WH-like_DNA-bd_sf"/>
</dbReference>
<dbReference type="Gene3D" id="1.10.10.10">
    <property type="entry name" value="Winged helix-like DNA-binding domain superfamily/Winged helix DNA-binding domain"/>
    <property type="match status" value="1"/>
</dbReference>
<evidence type="ECO:0000313" key="3">
    <source>
        <dbReference type="EMBL" id="OGN09088.1"/>
    </source>
</evidence>
<keyword evidence="1" id="KW-0812">Transmembrane</keyword>
<comment type="caution">
    <text evidence="3">The sequence shown here is derived from an EMBL/GenBank/DDBJ whole genome shotgun (WGS) entry which is preliminary data.</text>
</comment>
<evidence type="ECO:0000259" key="2">
    <source>
        <dbReference type="PROSITE" id="PS50987"/>
    </source>
</evidence>
<gene>
    <name evidence="3" type="ORF">A3C61_03850</name>
</gene>
<accession>A0A1F8F913</accession>
<proteinExistence type="predicted"/>
<dbReference type="InterPro" id="IPR054760">
    <property type="entry name" value="DIP2311-like_C"/>
</dbReference>
<reference evidence="3 4" key="1">
    <citation type="journal article" date="2016" name="Nat. Commun.">
        <title>Thousands of microbial genomes shed light on interconnected biogeochemical processes in an aquifer system.</title>
        <authorList>
            <person name="Anantharaman K."/>
            <person name="Brown C.T."/>
            <person name="Hug L.A."/>
            <person name="Sharon I."/>
            <person name="Castelle C.J."/>
            <person name="Probst A.J."/>
            <person name="Thomas B.C."/>
            <person name="Singh A."/>
            <person name="Wilkins M.J."/>
            <person name="Karaoz U."/>
            <person name="Brodie E.L."/>
            <person name="Williams K.H."/>
            <person name="Hubbard S.S."/>
            <person name="Banfield J.F."/>
        </authorList>
    </citation>
    <scope>NUCLEOTIDE SEQUENCE [LARGE SCALE GENOMIC DNA]</scope>
</reference>
<evidence type="ECO:0000313" key="4">
    <source>
        <dbReference type="Proteomes" id="UP000178908"/>
    </source>
</evidence>
<organism evidence="3 4">
    <name type="scientific">Candidatus Yanofskybacteria bacterium RIFCSPHIGHO2_02_FULL_39_10</name>
    <dbReference type="NCBI Taxonomy" id="1802674"/>
    <lineage>
        <taxon>Bacteria</taxon>
        <taxon>Candidatus Yanofskyibacteriota</taxon>
    </lineage>
</organism>
<dbReference type="AlphaFoldDB" id="A0A1F8F913"/>
<dbReference type="InterPro" id="IPR001845">
    <property type="entry name" value="HTH_ArsR_DNA-bd_dom"/>
</dbReference>
<feature type="transmembrane region" description="Helical" evidence="1">
    <location>
        <begin position="37"/>
        <end position="56"/>
    </location>
</feature>
<keyword evidence="1" id="KW-0472">Membrane</keyword>
<feature type="domain" description="HTH arsR-type" evidence="2">
    <location>
        <begin position="49"/>
        <end position="126"/>
    </location>
</feature>
<dbReference type="InterPro" id="IPR036390">
    <property type="entry name" value="WH_DNA-bd_sf"/>
</dbReference>
<dbReference type="Proteomes" id="UP000178908">
    <property type="component" value="Unassembled WGS sequence"/>
</dbReference>
<sequence length="126" mass="14423">MDKKRFWKTFVVVFIIAFAANILTAYLWSLAFPNSPWSWDTTTTTAGMIALIVAYVQRHDGKIEADKKQDKVLNFLKEKGEITNDDVEKALGVSDATATRYLDYLQKQGLIVQIGKEGRFVKYRLK</sequence>
<keyword evidence="1" id="KW-1133">Transmembrane helix</keyword>
<dbReference type="EMBL" id="MGJO01000032">
    <property type="protein sequence ID" value="OGN09088.1"/>
    <property type="molecule type" value="Genomic_DNA"/>
</dbReference>
<protein>
    <recommendedName>
        <fullName evidence="2">HTH arsR-type domain-containing protein</fullName>
    </recommendedName>
</protein>